<gene>
    <name evidence="1" type="ORF">OUZ56_003548</name>
</gene>
<organism evidence="1 2">
    <name type="scientific">Daphnia magna</name>
    <dbReference type="NCBI Taxonomy" id="35525"/>
    <lineage>
        <taxon>Eukaryota</taxon>
        <taxon>Metazoa</taxon>
        <taxon>Ecdysozoa</taxon>
        <taxon>Arthropoda</taxon>
        <taxon>Crustacea</taxon>
        <taxon>Branchiopoda</taxon>
        <taxon>Diplostraca</taxon>
        <taxon>Cladocera</taxon>
        <taxon>Anomopoda</taxon>
        <taxon>Daphniidae</taxon>
        <taxon>Daphnia</taxon>
    </lineage>
</organism>
<reference evidence="1 2" key="1">
    <citation type="journal article" date="2023" name="Nucleic Acids Res.">
        <title>The hologenome of Daphnia magna reveals possible DNA methylation and microbiome-mediated evolution of the host genome.</title>
        <authorList>
            <person name="Chaturvedi A."/>
            <person name="Li X."/>
            <person name="Dhandapani V."/>
            <person name="Marshall H."/>
            <person name="Kissane S."/>
            <person name="Cuenca-Cambronero M."/>
            <person name="Asole G."/>
            <person name="Calvet F."/>
            <person name="Ruiz-Romero M."/>
            <person name="Marangio P."/>
            <person name="Guigo R."/>
            <person name="Rago D."/>
            <person name="Mirbahai L."/>
            <person name="Eastwood N."/>
            <person name="Colbourne J.K."/>
            <person name="Zhou J."/>
            <person name="Mallon E."/>
            <person name="Orsini L."/>
        </authorList>
    </citation>
    <scope>NUCLEOTIDE SEQUENCE [LARGE SCALE GENOMIC DNA]</scope>
    <source>
        <strain evidence="1">LRV0_1</strain>
    </source>
</reference>
<name>A0ABR0A954_9CRUS</name>
<evidence type="ECO:0000313" key="1">
    <source>
        <dbReference type="EMBL" id="KAK4021637.1"/>
    </source>
</evidence>
<evidence type="ECO:0000313" key="2">
    <source>
        <dbReference type="Proteomes" id="UP001234178"/>
    </source>
</evidence>
<dbReference type="EMBL" id="JAOYFB010000036">
    <property type="protein sequence ID" value="KAK4021637.1"/>
    <property type="molecule type" value="Genomic_DNA"/>
</dbReference>
<dbReference type="PANTHER" id="PTHR33244">
    <property type="entry name" value="INTEGRASE CATALYTIC DOMAIN-CONTAINING PROTEIN-RELATED"/>
    <property type="match status" value="1"/>
</dbReference>
<comment type="caution">
    <text evidence="1">The sequence shown here is derived from an EMBL/GenBank/DDBJ whole genome shotgun (WGS) entry which is preliminary data.</text>
</comment>
<keyword evidence="2" id="KW-1185">Reference proteome</keyword>
<proteinExistence type="predicted"/>
<protein>
    <submittedName>
        <fullName evidence="1">Uncharacterized protein</fullName>
    </submittedName>
</protein>
<dbReference type="PANTHER" id="PTHR33244:SF3">
    <property type="entry name" value="PEPTIDASE A2 DOMAIN-CONTAINING PROTEIN"/>
    <property type="match status" value="1"/>
</dbReference>
<accession>A0ABR0A954</accession>
<sequence length="100" mass="10863">MAVRGSSLWQALAAQIIRSTPVSDKLLLPAVLLQGHNLRGARPFLPATLQPRFISASTVKSQLQLRQATTCFTKDHPPDIPGTVSGACENPQLYIIKTKD</sequence>
<dbReference type="Proteomes" id="UP001234178">
    <property type="component" value="Unassembled WGS sequence"/>
</dbReference>